<name>A0A6G0WDN4_9STRA</name>
<dbReference type="EMBL" id="VJMJ01000237">
    <property type="protein sequence ID" value="KAF0725601.1"/>
    <property type="molecule type" value="Genomic_DNA"/>
</dbReference>
<dbReference type="AlphaFoldDB" id="A0A6G0WDN4"/>
<proteinExistence type="predicted"/>
<protein>
    <recommendedName>
        <fullName evidence="3">PX domain-containing protein</fullName>
    </recommendedName>
</protein>
<comment type="caution">
    <text evidence="1">The sequence shown here is derived from an EMBL/GenBank/DDBJ whole genome shotgun (WGS) entry which is preliminary data.</text>
</comment>
<keyword evidence="2" id="KW-1185">Reference proteome</keyword>
<dbReference type="VEuPathDB" id="FungiDB:AeMF1_017465"/>
<evidence type="ECO:0000313" key="2">
    <source>
        <dbReference type="Proteomes" id="UP000481153"/>
    </source>
</evidence>
<reference evidence="1 2" key="1">
    <citation type="submission" date="2019-07" db="EMBL/GenBank/DDBJ databases">
        <title>Genomics analysis of Aphanomyces spp. identifies a new class of oomycete effector associated with host adaptation.</title>
        <authorList>
            <person name="Gaulin E."/>
        </authorList>
    </citation>
    <scope>NUCLEOTIDE SEQUENCE [LARGE SCALE GENOMIC DNA]</scope>
    <source>
        <strain evidence="1 2">ATCC 201684</strain>
    </source>
</reference>
<dbReference type="Proteomes" id="UP000481153">
    <property type="component" value="Unassembled WGS sequence"/>
</dbReference>
<accession>A0A6G0WDN4</accession>
<organism evidence="1 2">
    <name type="scientific">Aphanomyces euteiches</name>
    <dbReference type="NCBI Taxonomy" id="100861"/>
    <lineage>
        <taxon>Eukaryota</taxon>
        <taxon>Sar</taxon>
        <taxon>Stramenopiles</taxon>
        <taxon>Oomycota</taxon>
        <taxon>Saprolegniomycetes</taxon>
        <taxon>Saprolegniales</taxon>
        <taxon>Verrucalvaceae</taxon>
        <taxon>Aphanomyces</taxon>
    </lineage>
</organism>
<gene>
    <name evidence="1" type="ORF">Ae201684_015934</name>
</gene>
<evidence type="ECO:0000313" key="1">
    <source>
        <dbReference type="EMBL" id="KAF0725601.1"/>
    </source>
</evidence>
<sequence length="215" mass="23873">MVFVSLEGCVAATPSTALDVVVTPGSPPKPVKNVSPVKVFDEHYVIYVRDSVPPYALSKSYIQIAALHGSIQATVAQHPCSIFACCGPLRILARSQRPRRPSKVSFRFEASITTMDKQTTQRVWHVEEFVNDLLRATCDRDADCPSLRAARTHIETFLELPMRRQDKAANMIKALQVSVAPDDEATALRPFLPQDMHGDVARPCVVLPRVSRRHS</sequence>
<evidence type="ECO:0008006" key="3">
    <source>
        <dbReference type="Google" id="ProtNLM"/>
    </source>
</evidence>